<feature type="compositionally biased region" description="Polar residues" evidence="1">
    <location>
        <begin position="1"/>
        <end position="11"/>
    </location>
</feature>
<evidence type="ECO:0000313" key="3">
    <source>
        <dbReference type="EMBL" id="KAL3853312.1"/>
    </source>
</evidence>
<dbReference type="Pfam" id="PF00621">
    <property type="entry name" value="RhoGEF"/>
    <property type="match status" value="1"/>
</dbReference>
<proteinExistence type="predicted"/>
<feature type="region of interest" description="Disordered" evidence="1">
    <location>
        <begin position="236"/>
        <end position="261"/>
    </location>
</feature>
<feature type="compositionally biased region" description="Basic and acidic residues" evidence="1">
    <location>
        <begin position="759"/>
        <end position="773"/>
    </location>
</feature>
<dbReference type="InterPro" id="IPR000219">
    <property type="entry name" value="DH_dom"/>
</dbReference>
<feature type="compositionally biased region" description="Basic and acidic residues" evidence="1">
    <location>
        <begin position="536"/>
        <end position="552"/>
    </location>
</feature>
<feature type="region of interest" description="Disordered" evidence="1">
    <location>
        <begin position="530"/>
        <end position="552"/>
    </location>
</feature>
<feature type="region of interest" description="Disordered" evidence="1">
    <location>
        <begin position="276"/>
        <end position="328"/>
    </location>
</feature>
<sequence length="1203" mass="133222">MNMETNSQMINDETKKEEKNIERLRPSVTVKPKPPVAKKPVIASKPANPVCSTGRKADVSSEQPFSATNGQSFSRPKGPPPPLPKDPPQGPTCPKSLPSKNPPVVSKARPPPLPKTPPRGPGGVKMSSSTVLHSPTCSPEVLVYKCIESVESTLPLQSNLIGQSHGFHSNNSCSTSDKNVASDTLLTKESTFENNNSTLSVYNESIQDENKNNILSVLPEKKLVLKNVHDIEVDKTVGEHSDPYNLNNVESADSSSDSQDKLTFSIKQPAMQCKLYQQKPVPRRPAPKPPSKTVSGKISQNTISQEPGSSENVNGPSRNRRSTKVDYRDGISANDKLSQIESLNAKENSNPDCRHHKIEPCLTQDKIDNAGNHLVDESFVTLRKKSKQDSGATSVPSVSRVLTEVQSIPTHVNSKPREKPRPVPRKRLSLNKQPDQLNETQSLQSASSNLSLKTDSRDSDVNVNKIQDTGSSLSSDKASEESFSAKREHVKDLLEITKNNLQRHQMVFNDSDDKMPNSAILTVKNCDTYATIDDNDNNKADDNANNKTDENDNKKIYLHNPHQQNYKTNAEEGRKMYNGKRGISDLDESDIKESSNLKGSFENILGENLDTSSLLNEIEAILSRSYKQPIHLNDDSSEKLSLCNDLDKVYKGRSMSLDSGSSNADTDDIPVKPPRIRKEQLRQKLQNNALPSNLVDLETVSLPDNTQSLVRVNLGQPSDIYFITEREDGIKTLGPARKHPPKPERKKLLSLQRSQSDLSQRKIVETRVSDVQRSKSSATGAQSSINDLRSNSSLSSGVTGVKKSEAESKPNSYRTPRPSRKAPLPPNVMQNIESGNSDMVHLPQTEKCADVNTDNVKDPTLVSVYHCINDNDIKDFSDEDHDYHEIPDDLDENVVLKPSGASSMTSLDSSPSSRPKLPPRNCTAQYMDSSSVSSLTPDVDNISIVTGGSSSTEDVSNGYLKPEVSIQIVSSEDSPNLGRTKEFSEKIGKSRTTACTSQKKIIVCDNFKGSEGSLALSNASEGCDKVEMRPDSCISLISSHSDSGSHGSRIPDDLLSSSESETEGEESKVMRKKEKKLYLIAKEIVSSERVFVDVLKLLNLDFRIFVSKAAERHGRPVVPADTLNRILDYLPQLQNFNEDLLKDLEERLRKWESQKRISDIFVKKGPFLKLYSSYIRDFENMTSTLDDAIKRYPHFEEVVREFE</sequence>
<evidence type="ECO:0000256" key="1">
    <source>
        <dbReference type="SAM" id="MobiDB-lite"/>
    </source>
</evidence>
<dbReference type="Gene3D" id="1.20.900.10">
    <property type="entry name" value="Dbl homology (DH) domain"/>
    <property type="match status" value="1"/>
</dbReference>
<feature type="region of interest" description="Disordered" evidence="1">
    <location>
        <begin position="731"/>
        <end position="833"/>
    </location>
</feature>
<reference evidence="3 4" key="1">
    <citation type="submission" date="2024-11" db="EMBL/GenBank/DDBJ databases">
        <title>Chromosome-level genome assembly of the freshwater bivalve Anodonta woodiana.</title>
        <authorList>
            <person name="Chen X."/>
        </authorList>
    </citation>
    <scope>NUCLEOTIDE SEQUENCE [LARGE SCALE GENOMIC DNA]</scope>
    <source>
        <strain evidence="3">MN2024</strain>
        <tissue evidence="3">Gills</tissue>
    </source>
</reference>
<feature type="non-terminal residue" evidence="3">
    <location>
        <position position="1203"/>
    </location>
</feature>
<dbReference type="PROSITE" id="PS50010">
    <property type="entry name" value="DH_2"/>
    <property type="match status" value="1"/>
</dbReference>
<feature type="compositionally biased region" description="Polar residues" evidence="1">
    <location>
        <begin position="461"/>
        <end position="470"/>
    </location>
</feature>
<comment type="caution">
    <text evidence="3">The sequence shown here is derived from an EMBL/GenBank/DDBJ whole genome shotgun (WGS) entry which is preliminary data.</text>
</comment>
<organism evidence="3 4">
    <name type="scientific">Sinanodonta woodiana</name>
    <name type="common">Chinese pond mussel</name>
    <name type="synonym">Anodonta woodiana</name>
    <dbReference type="NCBI Taxonomy" id="1069815"/>
    <lineage>
        <taxon>Eukaryota</taxon>
        <taxon>Metazoa</taxon>
        <taxon>Spiralia</taxon>
        <taxon>Lophotrochozoa</taxon>
        <taxon>Mollusca</taxon>
        <taxon>Bivalvia</taxon>
        <taxon>Autobranchia</taxon>
        <taxon>Heteroconchia</taxon>
        <taxon>Palaeoheterodonta</taxon>
        <taxon>Unionida</taxon>
        <taxon>Unionoidea</taxon>
        <taxon>Unionidae</taxon>
        <taxon>Unioninae</taxon>
        <taxon>Sinanodonta</taxon>
    </lineage>
</organism>
<feature type="region of interest" description="Disordered" evidence="1">
    <location>
        <begin position="899"/>
        <end position="920"/>
    </location>
</feature>
<dbReference type="PANTHER" id="PTHR12673:SF267">
    <property type="entry name" value="PROTEIN CBG10230"/>
    <property type="match status" value="1"/>
</dbReference>
<feature type="region of interest" description="Disordered" evidence="1">
    <location>
        <begin position="406"/>
        <end position="484"/>
    </location>
</feature>
<dbReference type="InterPro" id="IPR035899">
    <property type="entry name" value="DBL_dom_sf"/>
</dbReference>
<feature type="domain" description="DH" evidence="2">
    <location>
        <begin position="1076"/>
        <end position="1203"/>
    </location>
</feature>
<evidence type="ECO:0000313" key="4">
    <source>
        <dbReference type="Proteomes" id="UP001634394"/>
    </source>
</evidence>
<gene>
    <name evidence="3" type="ORF">ACJMK2_016861</name>
</gene>
<feature type="compositionally biased region" description="Pro residues" evidence="1">
    <location>
        <begin position="77"/>
        <end position="91"/>
    </location>
</feature>
<dbReference type="PANTHER" id="PTHR12673">
    <property type="entry name" value="FACIOGENITAL DYSPLASIA PROTEIN"/>
    <property type="match status" value="1"/>
</dbReference>
<protein>
    <recommendedName>
        <fullName evidence="2">DH domain-containing protein</fullName>
    </recommendedName>
</protein>
<feature type="compositionally biased region" description="Low complexity" evidence="1">
    <location>
        <begin position="441"/>
        <end position="452"/>
    </location>
</feature>
<keyword evidence="4" id="KW-1185">Reference proteome</keyword>
<dbReference type="Proteomes" id="UP001634394">
    <property type="component" value="Unassembled WGS sequence"/>
</dbReference>
<feature type="compositionally biased region" description="Basic and acidic residues" evidence="1">
    <location>
        <begin position="12"/>
        <end position="25"/>
    </location>
</feature>
<feature type="compositionally biased region" description="Pro residues" evidence="1">
    <location>
        <begin position="109"/>
        <end position="120"/>
    </location>
</feature>
<feature type="compositionally biased region" description="Polar residues" evidence="1">
    <location>
        <begin position="774"/>
        <end position="798"/>
    </location>
</feature>
<evidence type="ECO:0000259" key="2">
    <source>
        <dbReference type="PROSITE" id="PS50010"/>
    </source>
</evidence>
<feature type="compositionally biased region" description="Low complexity" evidence="1">
    <location>
        <begin position="749"/>
        <end position="758"/>
    </location>
</feature>
<dbReference type="InterPro" id="IPR051092">
    <property type="entry name" value="FYVE_RhoGEF_PH"/>
</dbReference>
<feature type="compositionally biased region" description="Low complexity" evidence="1">
    <location>
        <begin position="38"/>
        <end position="47"/>
    </location>
</feature>
<dbReference type="AlphaFoldDB" id="A0ABD3UYH9"/>
<dbReference type="EMBL" id="JBJQND010000015">
    <property type="protein sequence ID" value="KAL3853312.1"/>
    <property type="molecule type" value="Genomic_DNA"/>
</dbReference>
<feature type="compositionally biased region" description="Polar residues" evidence="1">
    <location>
        <begin position="430"/>
        <end position="440"/>
    </location>
</feature>
<feature type="compositionally biased region" description="Polar residues" evidence="1">
    <location>
        <begin position="292"/>
        <end position="317"/>
    </location>
</feature>
<feature type="compositionally biased region" description="Low complexity" evidence="1">
    <location>
        <begin position="1037"/>
        <end position="1048"/>
    </location>
</feature>
<feature type="compositionally biased region" description="Low complexity" evidence="1">
    <location>
        <begin position="902"/>
        <end position="915"/>
    </location>
</feature>
<accession>A0ABD3UYH9</accession>
<dbReference type="SUPFAM" id="SSF48065">
    <property type="entry name" value="DBL homology domain (DH-domain)"/>
    <property type="match status" value="1"/>
</dbReference>
<feature type="compositionally biased region" description="Polar residues" evidence="1">
    <location>
        <begin position="244"/>
        <end position="261"/>
    </location>
</feature>
<feature type="compositionally biased region" description="Polar residues" evidence="1">
    <location>
        <begin position="60"/>
        <end position="74"/>
    </location>
</feature>
<feature type="region of interest" description="Disordered" evidence="1">
    <location>
        <begin position="1037"/>
        <end position="1068"/>
    </location>
</feature>
<feature type="region of interest" description="Disordered" evidence="1">
    <location>
        <begin position="1"/>
        <end position="134"/>
    </location>
</feature>
<name>A0ABD3UYH9_SINWO</name>